<reference evidence="1" key="1">
    <citation type="submission" date="2012-12" db="EMBL/GenBank/DDBJ databases">
        <title>Identification and characterization of a phenylalanine ammonia-lyase gene family in Isatis indigotica Fort.</title>
        <authorList>
            <person name="Liu Q."/>
            <person name="Chen J."/>
            <person name="Zhou X."/>
            <person name="Di P."/>
            <person name="Xiao Y."/>
            <person name="Xuan H."/>
            <person name="Zhang L."/>
            <person name="Chen W."/>
        </authorList>
    </citation>
    <scope>NUCLEOTIDE SEQUENCE</scope>
    <source>
        <tissue evidence="1">Salivary gland</tissue>
    </source>
</reference>
<name>A0A0K8RDQ6_IXORI</name>
<sequence length="92" mass="10006">MCKYHRSDTVTTGTWLKYRFMRTKDQLVTACPQSTKSMTDATGVVAVAGCMKVSCVSLPMSLLTDVRFTSTARAQKVSVATACTRCSQKGLT</sequence>
<evidence type="ECO:0000313" key="1">
    <source>
        <dbReference type="EMBL" id="JAA69275.1"/>
    </source>
</evidence>
<organism evidence="1">
    <name type="scientific">Ixodes ricinus</name>
    <name type="common">Common tick</name>
    <name type="synonym">Acarus ricinus</name>
    <dbReference type="NCBI Taxonomy" id="34613"/>
    <lineage>
        <taxon>Eukaryota</taxon>
        <taxon>Metazoa</taxon>
        <taxon>Ecdysozoa</taxon>
        <taxon>Arthropoda</taxon>
        <taxon>Chelicerata</taxon>
        <taxon>Arachnida</taxon>
        <taxon>Acari</taxon>
        <taxon>Parasitiformes</taxon>
        <taxon>Ixodida</taxon>
        <taxon>Ixodoidea</taxon>
        <taxon>Ixodidae</taxon>
        <taxon>Ixodinae</taxon>
        <taxon>Ixodes</taxon>
    </lineage>
</organism>
<protein>
    <submittedName>
        <fullName evidence="1">Uncharacterized protein</fullName>
    </submittedName>
</protein>
<accession>A0A0K8RDQ6</accession>
<dbReference type="EMBL" id="GADI01004533">
    <property type="protein sequence ID" value="JAA69275.1"/>
    <property type="molecule type" value="mRNA"/>
</dbReference>
<dbReference type="AlphaFoldDB" id="A0A0K8RDQ6"/>
<proteinExistence type="evidence at transcript level"/>